<evidence type="ECO:0000313" key="1">
    <source>
        <dbReference type="EMBL" id="EXL64187.1"/>
    </source>
</evidence>
<accession>X0GKL7</accession>
<name>X0GKL7_FUSOX</name>
<gene>
    <name evidence="1" type="ORF">FOPG_19543</name>
</gene>
<reference evidence="1" key="1">
    <citation type="submission" date="2011-11" db="EMBL/GenBank/DDBJ databases">
        <title>The Genome Sequence of Fusarium oxysporum PHW808.</title>
        <authorList>
            <consortium name="The Broad Institute Genome Sequencing Platform"/>
            <person name="Ma L.-J."/>
            <person name="Gale L.R."/>
            <person name="Schwartz D.C."/>
            <person name="Zhou S."/>
            <person name="Corby-Kistler H."/>
            <person name="Young S.K."/>
            <person name="Zeng Q."/>
            <person name="Gargeya S."/>
            <person name="Fitzgerald M."/>
            <person name="Haas B."/>
            <person name="Abouelleil A."/>
            <person name="Alvarado L."/>
            <person name="Arachchi H.M."/>
            <person name="Berlin A."/>
            <person name="Brown A."/>
            <person name="Chapman S.B."/>
            <person name="Chen Z."/>
            <person name="Dunbar C."/>
            <person name="Freedman E."/>
            <person name="Gearin G."/>
            <person name="Goldberg J."/>
            <person name="Griggs A."/>
            <person name="Gujja S."/>
            <person name="Heiman D."/>
            <person name="Howarth C."/>
            <person name="Larson L."/>
            <person name="Lui A."/>
            <person name="MacDonald P.J.P."/>
            <person name="Montmayeur A."/>
            <person name="Murphy C."/>
            <person name="Neiman D."/>
            <person name="Pearson M."/>
            <person name="Priest M."/>
            <person name="Roberts A."/>
            <person name="Saif S."/>
            <person name="Shea T."/>
            <person name="Shenoy N."/>
            <person name="Sisk P."/>
            <person name="Stolte C."/>
            <person name="Sykes S."/>
            <person name="Wortman J."/>
            <person name="Nusbaum C."/>
            <person name="Birren B."/>
        </authorList>
    </citation>
    <scope>NUCLEOTIDE SEQUENCE [LARGE SCALE GENOMIC DNA]</scope>
    <source>
        <strain evidence="1">54008</strain>
    </source>
</reference>
<reference evidence="1" key="2">
    <citation type="submission" date="2014-03" db="EMBL/GenBank/DDBJ databases">
        <title>The Genome Annotation of Fusarium oxysporum PHW808.</title>
        <authorList>
            <consortium name="The Broad Institute Genomics Platform"/>
            <person name="Ma L.-J."/>
            <person name="Corby-Kistler H."/>
            <person name="Broz K."/>
            <person name="Gale L.R."/>
            <person name="Jonkers W."/>
            <person name="O'Donnell K."/>
            <person name="Ploetz R."/>
            <person name="Steinberg C."/>
            <person name="Schwartz D.C."/>
            <person name="VanEtten H."/>
            <person name="Zhou S."/>
            <person name="Young S.K."/>
            <person name="Zeng Q."/>
            <person name="Gargeya S."/>
            <person name="Fitzgerald M."/>
            <person name="Abouelleil A."/>
            <person name="Alvarado L."/>
            <person name="Chapman S.B."/>
            <person name="Gainer-Dewar J."/>
            <person name="Goldberg J."/>
            <person name="Griggs A."/>
            <person name="Gujja S."/>
            <person name="Hansen M."/>
            <person name="Howarth C."/>
            <person name="Imamovic A."/>
            <person name="Ireland A."/>
            <person name="Larimer J."/>
            <person name="McCowan C."/>
            <person name="Murphy C."/>
            <person name="Pearson M."/>
            <person name="Poon T.W."/>
            <person name="Priest M."/>
            <person name="Roberts A."/>
            <person name="Saif S."/>
            <person name="Shea T."/>
            <person name="Sykes S."/>
            <person name="Wortman J."/>
            <person name="Nusbaum C."/>
            <person name="Birren B."/>
        </authorList>
    </citation>
    <scope>NUCLEOTIDE SEQUENCE</scope>
    <source>
        <strain evidence="1">54008</strain>
    </source>
</reference>
<dbReference type="EMBL" id="KK034282">
    <property type="protein sequence ID" value="EXL64187.1"/>
    <property type="molecule type" value="Genomic_DNA"/>
</dbReference>
<dbReference type="Proteomes" id="UP000030676">
    <property type="component" value="Unassembled WGS sequence"/>
</dbReference>
<sequence length="62" mass="7397">MMTRGSTDLRKQEFPVTRTFQHARLKRVNKTVIVICRRLEAKGWWTLPFPREQRNLEKVGAN</sequence>
<protein>
    <submittedName>
        <fullName evidence="1">Uncharacterized protein</fullName>
    </submittedName>
</protein>
<dbReference type="HOGENOM" id="CLU_2904274_0_0_1"/>
<organism evidence="1">
    <name type="scientific">Fusarium oxysporum f. sp. conglutinans race 2 54008</name>
    <dbReference type="NCBI Taxonomy" id="1089457"/>
    <lineage>
        <taxon>Eukaryota</taxon>
        <taxon>Fungi</taxon>
        <taxon>Dikarya</taxon>
        <taxon>Ascomycota</taxon>
        <taxon>Pezizomycotina</taxon>
        <taxon>Sordariomycetes</taxon>
        <taxon>Hypocreomycetidae</taxon>
        <taxon>Hypocreales</taxon>
        <taxon>Nectriaceae</taxon>
        <taxon>Fusarium</taxon>
        <taxon>Fusarium oxysporum species complex</taxon>
    </lineage>
</organism>
<dbReference type="AlphaFoldDB" id="X0GKL7"/>
<proteinExistence type="predicted"/>